<evidence type="ECO:0000313" key="4">
    <source>
        <dbReference type="EMBL" id="SEL87628.1"/>
    </source>
</evidence>
<dbReference type="EMBL" id="FOAJ01000016">
    <property type="protein sequence ID" value="SEL87628.1"/>
    <property type="molecule type" value="Genomic_DNA"/>
</dbReference>
<dbReference type="RefSeq" id="WP_166676695.1">
    <property type="nucleotide sequence ID" value="NZ_FNSR01000002.1"/>
</dbReference>
<keyword evidence="4" id="KW-0238">DNA-binding</keyword>
<sequence>MKQKTTEISTLDRVIDADDESERMLQVLASVLEGLGGIVSPNTELILHDMRNPSHSTIALVNGHVTGRQIGDPIIAAPVDDKGFELLLEKRPSQKGMSASISRYRSRTKDGRELLSATVLLRNRKGLPFASVCANADLTDYQLLHAALGRLIAPSSEARETTADSRPNLDEMIEEIVSEAIQRAGIPVSLMDKAEKLKVVSELTKRGVFMIKGAVERVAQALGVTRFTVYNYLEALGFPRNGKAGAAGKEAEPVKAARKTTRRRAG</sequence>
<dbReference type="InterPro" id="IPR039446">
    <property type="entry name" value="DauR-like"/>
</dbReference>
<evidence type="ECO:0000256" key="1">
    <source>
        <dbReference type="SAM" id="MobiDB-lite"/>
    </source>
</evidence>
<evidence type="ECO:0000259" key="3">
    <source>
        <dbReference type="Pfam" id="PF13309"/>
    </source>
</evidence>
<feature type="domain" description="YheO-like" evidence="2">
    <location>
        <begin position="25"/>
        <end position="145"/>
    </location>
</feature>
<dbReference type="PANTHER" id="PTHR35568">
    <property type="entry name" value="TRANSCRIPTIONAL REGULATOR DAUR"/>
    <property type="match status" value="1"/>
</dbReference>
<gene>
    <name evidence="4" type="ORF">SAMN05192542_11666</name>
</gene>
<organism evidence="4 5">
    <name type="scientific">Paraburkholderia caballeronis</name>
    <dbReference type="NCBI Taxonomy" id="416943"/>
    <lineage>
        <taxon>Bacteria</taxon>
        <taxon>Pseudomonadati</taxon>
        <taxon>Pseudomonadota</taxon>
        <taxon>Betaproteobacteria</taxon>
        <taxon>Burkholderiales</taxon>
        <taxon>Burkholderiaceae</taxon>
        <taxon>Paraburkholderia</taxon>
    </lineage>
</organism>
<dbReference type="Proteomes" id="UP000199120">
    <property type="component" value="Unassembled WGS sequence"/>
</dbReference>
<dbReference type="STRING" id="416943.SAMN05445871_4745"/>
<feature type="compositionally biased region" description="Basic residues" evidence="1">
    <location>
        <begin position="256"/>
        <end position="266"/>
    </location>
</feature>
<name>A0A1H7TST2_9BURK</name>
<evidence type="ECO:0000259" key="2">
    <source>
        <dbReference type="Pfam" id="PF08348"/>
    </source>
</evidence>
<proteinExistence type="predicted"/>
<dbReference type="AlphaFoldDB" id="A0A1H7TST2"/>
<keyword evidence="5" id="KW-1185">Reference proteome</keyword>
<accession>A0A1H7TST2</accession>
<feature type="region of interest" description="Disordered" evidence="1">
    <location>
        <begin position="243"/>
        <end position="266"/>
    </location>
</feature>
<protein>
    <submittedName>
        <fullName evidence="4">Predicted transcriptional regulator YheO, contains PAS and DNA-binding HTH domains</fullName>
    </submittedName>
</protein>
<evidence type="ECO:0000313" key="5">
    <source>
        <dbReference type="Proteomes" id="UP000199120"/>
    </source>
</evidence>
<dbReference type="PANTHER" id="PTHR35568:SF1">
    <property type="entry name" value="TRANSCRIPTIONAL REGULATOR DAUR"/>
    <property type="match status" value="1"/>
</dbReference>
<feature type="domain" description="Transcriptional regulator DauR-like HTH" evidence="3">
    <location>
        <begin position="173"/>
        <end position="233"/>
    </location>
</feature>
<dbReference type="Pfam" id="PF13309">
    <property type="entry name" value="HTH_22"/>
    <property type="match status" value="1"/>
</dbReference>
<dbReference type="GO" id="GO:0003677">
    <property type="term" value="F:DNA binding"/>
    <property type="evidence" value="ECO:0007669"/>
    <property type="project" value="UniProtKB-KW"/>
</dbReference>
<dbReference type="InterPro" id="IPR039445">
    <property type="entry name" value="DauR-like_HTH"/>
</dbReference>
<reference evidence="5" key="1">
    <citation type="submission" date="2016-10" db="EMBL/GenBank/DDBJ databases">
        <authorList>
            <person name="Varghese N."/>
            <person name="Submissions S."/>
        </authorList>
    </citation>
    <scope>NUCLEOTIDE SEQUENCE [LARGE SCALE GENOMIC DNA]</scope>
    <source>
        <strain evidence="5">LMG 26416</strain>
    </source>
</reference>
<dbReference type="InterPro" id="IPR013559">
    <property type="entry name" value="YheO"/>
</dbReference>
<dbReference type="Pfam" id="PF08348">
    <property type="entry name" value="PAS_6"/>
    <property type="match status" value="1"/>
</dbReference>